<dbReference type="GO" id="GO:0046872">
    <property type="term" value="F:metal ion binding"/>
    <property type="evidence" value="ECO:0007669"/>
    <property type="project" value="UniProtKB-KW"/>
</dbReference>
<evidence type="ECO:0000256" key="7">
    <source>
        <dbReference type="ARBA" id="ARBA00022837"/>
    </source>
</evidence>
<sequence length="1391" mass="156353">MRLFLYLLFLMMIKSLRSFNVDTGKKWITPHTDSPLWPKVLQHSDGNKTMILVTSSTDKGLGRLRKCTLLQDKIQCQEIPLQGKIKGSKNVQDGGIAIDRNADWILACLQKKHRRAFTTTEDMNGVCTLLTADLRSTAFLNLTRMVETKLNGIQSRNSKDKFTATSSSVSTNNVRITCGEHFGGAWSNHMCKELGTEIAVILGGSENAKSDDFQNTKNSVINMMKSTWQKCSKVRFAVVQYGAQTRTELSLQESCNRLTALFKVRNMKQQSSQTDIAASLQHVLDEVFNESHDSRQTDKIIIVMVSGQVFIEDHQLRNVMNSLKMAKVKLYAPKIGEFVSNQWVPEDLQKARSDWLTLSAYEDFDGFLSELQRDALIESDESMPTETPGRRNINDNGGSTLPSWMESDKEEEEENGLRSGTEIAFILDGSGSIEPEDFERAKAFIHKMMKTLYEKCFECDFAVVQYGFEIKTEFDLRESWNPNATLQKVLDIVQVCNVTKTASAMQHALDSIFIESHGSRKDAAKIMIVLTDGEILLDEMNLTTVINSPKMAGIERYAIGVGDAFKKPKALNELRLIASGPDDTNVFQVTNYSALDGLLLTLQQSIIGIEGTQGDALEYELAQSGFSVQILDKRVLMFGAVGAFDWSGGILLYDLAAKKAVFLNESKEEAKKAKYSYLGYSVAVVRTGYGPLYVAGAPRHSMTGKVLVFQDGHLKQTLQGEQVGSYFGSELCPLDVNRDGETDLLLVGAPFYHIQGEEGRVYVYRLETETGSFTLEGHLNVQVTTQFARFGFTMASIGDINRDGYEDIAVGAPLEGHLSNSSSFGSIYIFNGEKDKIRSSYSQRVKASEISAGLQYFGQSIDGGFDFTNDGLHDITVGSLENVVVLRSRPVVHFLTSMRFNPERIVIFQNSSSIVTAKLCFNITSALPVSQQVFSQLHILYTVDLDVKKAKKRLQFKDQNTTTSGKLLVREHTCSELQLFTLPCDFDCFSNVYLRVKYELCEKNDRTEFAVPVLDKYQPSEMHFQLPYKKDCNKTICTAHLTLTSQIQNELVVGYTKEVSMNFLLNNSGDDSYMTTMVLYYPKNLHFKKVTAEPSSPAVHCGLPIQFTSVEISLNCRIGHPVFKKTTATFSVIWQLDESVFPNKSAITVNITNINENTTILTEKHVLDVRYAFTAVLTKPVSLMYMNVRQGLLENKEFKFNINGENRFNATIKLQIWVPVIVQGQNIATVKNASGTQGTTECRISDELVLHLRDYSNSTELEVTQDVKYQCVYCSIQADNENITVAAELSLINADQFLKRRIDLLIPAKITFDRQLYQGLREEEHNTEITLIFLKEEVFDPVPIVIQSSIGGLLVLLFIILLLWKFGFFKRKYKIMMEQEDSSKKMLPAQD</sequence>
<dbReference type="SUPFAM" id="SSF69179">
    <property type="entry name" value="Integrin domains"/>
    <property type="match status" value="2"/>
</dbReference>
<dbReference type="GeneTree" id="ENSGT00940000161532"/>
<dbReference type="PANTHER" id="PTHR23220:SF79">
    <property type="entry name" value="INTEGRIN ALPHA-E"/>
    <property type="match status" value="1"/>
</dbReference>
<evidence type="ECO:0000256" key="4">
    <source>
        <dbReference type="ARBA" id="ARBA00022723"/>
    </source>
</evidence>
<keyword evidence="5 16" id="KW-0732">Signal</keyword>
<comment type="similarity">
    <text evidence="2 16">Belongs to the integrin alpha chain family.</text>
</comment>
<dbReference type="InterPro" id="IPR048285">
    <property type="entry name" value="Integrin_alpha_Ig-like_2"/>
</dbReference>
<evidence type="ECO:0000256" key="10">
    <source>
        <dbReference type="ARBA" id="ARBA00023037"/>
    </source>
</evidence>
<dbReference type="Gene3D" id="2.130.10.130">
    <property type="entry name" value="Integrin alpha, N-terminal"/>
    <property type="match status" value="1"/>
</dbReference>
<dbReference type="SMART" id="SM00327">
    <property type="entry name" value="VWA"/>
    <property type="match status" value="2"/>
</dbReference>
<dbReference type="GO" id="GO:0098609">
    <property type="term" value="P:cell-cell adhesion"/>
    <property type="evidence" value="ECO:0007669"/>
    <property type="project" value="TreeGrafter"/>
</dbReference>
<feature type="transmembrane region" description="Helical" evidence="16">
    <location>
        <begin position="1344"/>
        <end position="1364"/>
    </location>
</feature>
<keyword evidence="20" id="KW-1185">Reference proteome</keyword>
<dbReference type="PRINTS" id="PR00453">
    <property type="entry name" value="VWFADOMAIN"/>
</dbReference>
<dbReference type="PANTHER" id="PTHR23220">
    <property type="entry name" value="INTEGRIN ALPHA"/>
    <property type="match status" value="1"/>
</dbReference>
<feature type="domain" description="VWFA" evidence="18">
    <location>
        <begin position="422"/>
        <end position="602"/>
    </location>
</feature>
<feature type="repeat" description="FG-GAP" evidence="15">
    <location>
        <begin position="843"/>
        <end position="903"/>
    </location>
</feature>
<keyword evidence="3 16" id="KW-0812">Transmembrane</keyword>
<dbReference type="InterPro" id="IPR002035">
    <property type="entry name" value="VWF_A"/>
</dbReference>
<dbReference type="GO" id="GO:0007160">
    <property type="term" value="P:cell-matrix adhesion"/>
    <property type="evidence" value="ECO:0007669"/>
    <property type="project" value="TreeGrafter"/>
</dbReference>
<dbReference type="InterPro" id="IPR028994">
    <property type="entry name" value="Integrin_alpha_N"/>
</dbReference>
<keyword evidence="6" id="KW-0677">Repeat</keyword>
<protein>
    <submittedName>
        <fullName evidence="19">Integrin subunit alpha E</fullName>
    </submittedName>
</protein>
<dbReference type="Pfam" id="PF01839">
    <property type="entry name" value="FG-GAP"/>
    <property type="match status" value="2"/>
</dbReference>
<dbReference type="InterPro" id="IPR013649">
    <property type="entry name" value="Integrin_alpha_Ig-like_1"/>
</dbReference>
<evidence type="ECO:0000256" key="16">
    <source>
        <dbReference type="RuleBase" id="RU003762"/>
    </source>
</evidence>
<dbReference type="HOGENOM" id="CLU_004111_0_0_1"/>
<feature type="signal peptide" evidence="16">
    <location>
        <begin position="1"/>
        <end position="18"/>
    </location>
</feature>
<dbReference type="SUPFAM" id="SSF53300">
    <property type="entry name" value="vWA-like"/>
    <property type="match status" value="2"/>
</dbReference>
<evidence type="ECO:0000256" key="6">
    <source>
        <dbReference type="ARBA" id="ARBA00022737"/>
    </source>
</evidence>
<keyword evidence="4" id="KW-0479">Metal-binding</keyword>
<keyword evidence="14" id="KW-0325">Glycoprotein</keyword>
<evidence type="ECO:0000259" key="18">
    <source>
        <dbReference type="PROSITE" id="PS50234"/>
    </source>
</evidence>
<dbReference type="Proteomes" id="UP000016666">
    <property type="component" value="Chromosome 20"/>
</dbReference>
<comment type="subcellular location">
    <subcellularLocation>
        <location evidence="1 16">Membrane</location>
        <topology evidence="1 16">Single-pass type I membrane protein</topology>
    </subcellularLocation>
</comment>
<dbReference type="InterPro" id="IPR013519">
    <property type="entry name" value="Int_alpha_beta-p"/>
</dbReference>
<dbReference type="Gene3D" id="3.40.50.410">
    <property type="entry name" value="von Willebrand factor, type A domain"/>
    <property type="match status" value="2"/>
</dbReference>
<feature type="repeat" description="FG-GAP" evidence="15">
    <location>
        <begin position="776"/>
        <end position="839"/>
    </location>
</feature>
<evidence type="ECO:0000256" key="17">
    <source>
        <dbReference type="SAM" id="MobiDB-lite"/>
    </source>
</evidence>
<dbReference type="GO" id="GO:0009897">
    <property type="term" value="C:external side of plasma membrane"/>
    <property type="evidence" value="ECO:0007669"/>
    <property type="project" value="Ensembl"/>
</dbReference>
<evidence type="ECO:0000313" key="20">
    <source>
        <dbReference type="Proteomes" id="UP000016666"/>
    </source>
</evidence>
<dbReference type="GO" id="GO:0005178">
    <property type="term" value="F:integrin binding"/>
    <property type="evidence" value="ECO:0007669"/>
    <property type="project" value="TreeGrafter"/>
</dbReference>
<dbReference type="InterPro" id="IPR036465">
    <property type="entry name" value="vWFA_dom_sf"/>
</dbReference>
<dbReference type="SUPFAM" id="SSF69318">
    <property type="entry name" value="Integrin alpha N-terminal domain"/>
    <property type="match status" value="1"/>
</dbReference>
<dbReference type="InterPro" id="IPR013517">
    <property type="entry name" value="FG-GAP"/>
</dbReference>
<evidence type="ECO:0000256" key="9">
    <source>
        <dbReference type="ARBA" id="ARBA00022989"/>
    </source>
</evidence>
<name>U3IG11_ANAPP</name>
<keyword evidence="10 16" id="KW-0401">Integrin</keyword>
<evidence type="ECO:0000256" key="11">
    <source>
        <dbReference type="ARBA" id="ARBA00023136"/>
    </source>
</evidence>
<dbReference type="PRINTS" id="PR01185">
    <property type="entry name" value="INTEGRINA"/>
</dbReference>
<dbReference type="InterPro" id="IPR000413">
    <property type="entry name" value="Integrin_alpha"/>
</dbReference>
<evidence type="ECO:0000256" key="2">
    <source>
        <dbReference type="ARBA" id="ARBA00008054"/>
    </source>
</evidence>
<organism evidence="19 20">
    <name type="scientific">Anas platyrhynchos platyrhynchos</name>
    <name type="common">Northern mallard</name>
    <dbReference type="NCBI Taxonomy" id="8840"/>
    <lineage>
        <taxon>Eukaryota</taxon>
        <taxon>Metazoa</taxon>
        <taxon>Chordata</taxon>
        <taxon>Craniata</taxon>
        <taxon>Vertebrata</taxon>
        <taxon>Euteleostomi</taxon>
        <taxon>Archelosauria</taxon>
        <taxon>Archosauria</taxon>
        <taxon>Dinosauria</taxon>
        <taxon>Saurischia</taxon>
        <taxon>Theropoda</taxon>
        <taxon>Coelurosauria</taxon>
        <taxon>Aves</taxon>
        <taxon>Neognathae</taxon>
        <taxon>Galloanserae</taxon>
        <taxon>Anseriformes</taxon>
        <taxon>Anatidae</taxon>
        <taxon>Anatinae</taxon>
        <taxon>Anas</taxon>
    </lineage>
</organism>
<dbReference type="PROSITE" id="PS51470">
    <property type="entry name" value="FG_GAP"/>
    <property type="match status" value="3"/>
</dbReference>
<gene>
    <name evidence="19" type="primary">ITGAE</name>
</gene>
<evidence type="ECO:0000256" key="8">
    <source>
        <dbReference type="ARBA" id="ARBA00022889"/>
    </source>
</evidence>
<evidence type="ECO:0000256" key="3">
    <source>
        <dbReference type="ARBA" id="ARBA00022692"/>
    </source>
</evidence>
<feature type="domain" description="VWFA" evidence="18">
    <location>
        <begin position="197"/>
        <end position="376"/>
    </location>
</feature>
<dbReference type="Gene3D" id="2.60.40.1510">
    <property type="entry name" value="ntegrin, alpha v. Chain A, domain 3"/>
    <property type="match status" value="1"/>
</dbReference>
<dbReference type="GO" id="GO:0008305">
    <property type="term" value="C:integrin complex"/>
    <property type="evidence" value="ECO:0007669"/>
    <property type="project" value="InterPro"/>
</dbReference>
<dbReference type="PROSITE" id="PS00242">
    <property type="entry name" value="INTEGRIN_ALPHA"/>
    <property type="match status" value="1"/>
</dbReference>
<dbReference type="GO" id="GO:0033627">
    <property type="term" value="P:cell adhesion mediated by integrin"/>
    <property type="evidence" value="ECO:0007669"/>
    <property type="project" value="TreeGrafter"/>
</dbReference>
<reference evidence="19" key="3">
    <citation type="submission" date="2025-09" db="UniProtKB">
        <authorList>
            <consortium name="Ensembl"/>
        </authorList>
    </citation>
    <scope>IDENTIFICATION</scope>
</reference>
<dbReference type="Gene3D" id="1.20.5.930">
    <property type="entry name" value="Bicelle-embedded integrin alpha(iib) transmembrane segment"/>
    <property type="match status" value="1"/>
</dbReference>
<dbReference type="Pfam" id="PF20805">
    <property type="entry name" value="Integrin_A_Ig_2"/>
    <property type="match status" value="1"/>
</dbReference>
<keyword evidence="11 16" id="KW-0472">Membrane</keyword>
<keyword evidence="12" id="KW-1015">Disulfide bond</keyword>
<dbReference type="STRING" id="8840.ENSAPLP00000006183"/>
<dbReference type="Pfam" id="PF00092">
    <property type="entry name" value="VWA"/>
    <property type="match status" value="2"/>
</dbReference>
<evidence type="ECO:0000256" key="14">
    <source>
        <dbReference type="ARBA" id="ARBA00023180"/>
    </source>
</evidence>
<feature type="region of interest" description="Disordered" evidence="17">
    <location>
        <begin position="380"/>
        <end position="415"/>
    </location>
</feature>
<evidence type="ECO:0000256" key="1">
    <source>
        <dbReference type="ARBA" id="ARBA00004479"/>
    </source>
</evidence>
<accession>U3IG11</accession>
<dbReference type="GO" id="GO:0007229">
    <property type="term" value="P:integrin-mediated signaling pathway"/>
    <property type="evidence" value="ECO:0007669"/>
    <property type="project" value="UniProtKB-KW"/>
</dbReference>
<dbReference type="PROSITE" id="PS50234">
    <property type="entry name" value="VWFA"/>
    <property type="match status" value="2"/>
</dbReference>
<reference evidence="19 20" key="1">
    <citation type="submission" date="2017-10" db="EMBL/GenBank/DDBJ databases">
        <title>A new Pekin duck reference genome.</title>
        <authorList>
            <person name="Hou Z.-C."/>
            <person name="Zhou Z.-K."/>
            <person name="Zhu F."/>
            <person name="Hou S.-S."/>
        </authorList>
    </citation>
    <scope>NUCLEOTIDE SEQUENCE [LARGE SCALE GENOMIC DNA]</scope>
</reference>
<feature type="repeat" description="FG-GAP" evidence="15">
    <location>
        <begin position="713"/>
        <end position="773"/>
    </location>
</feature>
<dbReference type="Gene3D" id="2.60.40.1460">
    <property type="entry name" value="Integrin domains. Chain A, domain 2"/>
    <property type="match status" value="1"/>
</dbReference>
<evidence type="ECO:0000256" key="13">
    <source>
        <dbReference type="ARBA" id="ARBA00023170"/>
    </source>
</evidence>
<dbReference type="InterPro" id="IPR018184">
    <property type="entry name" value="Integrin_alpha_C_CS"/>
</dbReference>
<dbReference type="Pfam" id="PF08441">
    <property type="entry name" value="Integrin_A_Ig_1"/>
    <property type="match status" value="1"/>
</dbReference>
<keyword evidence="7" id="KW-0106">Calcium</keyword>
<evidence type="ECO:0000256" key="5">
    <source>
        <dbReference type="ARBA" id="ARBA00022729"/>
    </source>
</evidence>
<evidence type="ECO:0000256" key="15">
    <source>
        <dbReference type="PROSITE-ProRule" id="PRU00803"/>
    </source>
</evidence>
<evidence type="ECO:0000256" key="12">
    <source>
        <dbReference type="ARBA" id="ARBA00023157"/>
    </source>
</evidence>
<evidence type="ECO:0000313" key="19">
    <source>
        <dbReference type="Ensembl" id="ENSAPLP00000006183.2"/>
    </source>
</evidence>
<dbReference type="Ensembl" id="ENSAPLT00000006824.2">
    <property type="protein sequence ID" value="ENSAPLP00000006183.2"/>
    <property type="gene ID" value="ENSAPLG00000006516.2"/>
</dbReference>
<dbReference type="InterPro" id="IPR032695">
    <property type="entry name" value="Integrin_dom_sf"/>
</dbReference>
<reference evidence="19" key="2">
    <citation type="submission" date="2025-08" db="UniProtKB">
        <authorList>
            <consortium name="Ensembl"/>
        </authorList>
    </citation>
    <scope>IDENTIFICATION</scope>
</reference>
<keyword evidence="9 16" id="KW-1133">Transmembrane helix</keyword>
<proteinExistence type="inferred from homology"/>
<keyword evidence="8 16" id="KW-0130">Cell adhesion</keyword>
<dbReference type="SMART" id="SM00191">
    <property type="entry name" value="Int_alpha"/>
    <property type="match status" value="4"/>
</dbReference>
<keyword evidence="13 16" id="KW-0675">Receptor</keyword>
<feature type="chain" id="PRO_5019612969" evidence="16">
    <location>
        <begin position="19"/>
        <end position="1391"/>
    </location>
</feature>